<dbReference type="InterPro" id="IPR056884">
    <property type="entry name" value="NPHP3-like_N"/>
</dbReference>
<dbReference type="GO" id="GO:0006260">
    <property type="term" value="P:DNA replication"/>
    <property type="evidence" value="ECO:0007669"/>
    <property type="project" value="UniProtKB-KW"/>
</dbReference>
<keyword evidence="8" id="KW-1185">Reference proteome</keyword>
<dbReference type="Pfam" id="PF22466">
    <property type="entry name" value="PSF3_N"/>
    <property type="match status" value="1"/>
</dbReference>
<dbReference type="InterPro" id="IPR027417">
    <property type="entry name" value="P-loop_NTPase"/>
</dbReference>
<dbReference type="EMBL" id="DF933838">
    <property type="protein sequence ID" value="GAM41636.1"/>
    <property type="molecule type" value="Genomic_DNA"/>
</dbReference>
<keyword evidence="5" id="KW-0040">ANK repeat</keyword>
<dbReference type="AlphaFoldDB" id="A0A6V8HII0"/>
<dbReference type="InterPro" id="IPR038437">
    <property type="entry name" value="GINS_Psf3_sf"/>
</dbReference>
<dbReference type="CDD" id="cd11713">
    <property type="entry name" value="GINS_A_psf3"/>
    <property type="match status" value="1"/>
</dbReference>
<feature type="repeat" description="ANK" evidence="5">
    <location>
        <begin position="641"/>
        <end position="670"/>
    </location>
</feature>
<organism evidence="7 8">
    <name type="scientific">Talaromyces pinophilus</name>
    <name type="common">Penicillium pinophilum</name>
    <dbReference type="NCBI Taxonomy" id="128442"/>
    <lineage>
        <taxon>Eukaryota</taxon>
        <taxon>Fungi</taxon>
        <taxon>Dikarya</taxon>
        <taxon>Ascomycota</taxon>
        <taxon>Pezizomycotina</taxon>
        <taxon>Eurotiomycetes</taxon>
        <taxon>Eurotiomycetidae</taxon>
        <taxon>Eurotiales</taxon>
        <taxon>Trichocomaceae</taxon>
        <taxon>Talaromyces</taxon>
        <taxon>Talaromyces sect. Talaromyces</taxon>
    </lineage>
</organism>
<comment type="caution">
    <text evidence="7">The sequence shown here is derived from an EMBL/GenBank/DDBJ whole genome shotgun (WGS) entry which is preliminary data.</text>
</comment>
<dbReference type="InterPro" id="IPR036224">
    <property type="entry name" value="GINS_bundle-like_dom_sf"/>
</dbReference>
<evidence type="ECO:0000256" key="3">
    <source>
        <dbReference type="ARBA" id="ARBA00022737"/>
    </source>
</evidence>
<dbReference type="SUPFAM" id="SSF158573">
    <property type="entry name" value="GINS helical bundle-like"/>
    <property type="match status" value="1"/>
</dbReference>
<accession>A0A6V8HII0</accession>
<evidence type="ECO:0000313" key="7">
    <source>
        <dbReference type="EMBL" id="GAM41636.1"/>
    </source>
</evidence>
<dbReference type="SUPFAM" id="SSF48403">
    <property type="entry name" value="Ankyrin repeat"/>
    <property type="match status" value="1"/>
</dbReference>
<dbReference type="SUPFAM" id="SSF160059">
    <property type="entry name" value="PriA/YqbF domain"/>
    <property type="match status" value="1"/>
</dbReference>
<dbReference type="PANTHER" id="PTHR10039:SF5">
    <property type="entry name" value="NACHT DOMAIN-CONTAINING PROTEIN"/>
    <property type="match status" value="1"/>
</dbReference>
<reference evidence="8" key="1">
    <citation type="journal article" date="2015" name="Genome Announc.">
        <title>Draft genome sequence of Talaromyces cellulolyticus strain Y-94, a source of lignocellulosic biomass-degrading enzymes.</title>
        <authorList>
            <person name="Fujii T."/>
            <person name="Koike H."/>
            <person name="Sawayama S."/>
            <person name="Yano S."/>
            <person name="Inoue H."/>
        </authorList>
    </citation>
    <scope>NUCLEOTIDE SEQUENCE [LARGE SCALE GENOMIC DNA]</scope>
    <source>
        <strain evidence="8">Y-94</strain>
    </source>
</reference>
<dbReference type="SUPFAM" id="SSF52540">
    <property type="entry name" value="P-loop containing nucleoside triphosphate hydrolases"/>
    <property type="match status" value="1"/>
</dbReference>
<dbReference type="Gene3D" id="3.40.50.300">
    <property type="entry name" value="P-loop containing nucleotide triphosphate hydrolases"/>
    <property type="match status" value="1"/>
</dbReference>
<dbReference type="Gene3D" id="1.25.40.20">
    <property type="entry name" value="Ankyrin repeat-containing domain"/>
    <property type="match status" value="2"/>
</dbReference>
<feature type="repeat" description="ANK" evidence="5">
    <location>
        <begin position="829"/>
        <end position="861"/>
    </location>
</feature>
<feature type="repeat" description="ANK" evidence="5">
    <location>
        <begin position="862"/>
        <end position="894"/>
    </location>
</feature>
<dbReference type="InterPro" id="IPR007111">
    <property type="entry name" value="NACHT_NTPase"/>
</dbReference>
<keyword evidence="4" id="KW-0539">Nucleus</keyword>
<dbReference type="Pfam" id="PF12796">
    <property type="entry name" value="Ank_2"/>
    <property type="match status" value="2"/>
</dbReference>
<dbReference type="CDD" id="cd21693">
    <property type="entry name" value="GINS_B_Psf3"/>
    <property type="match status" value="1"/>
</dbReference>
<dbReference type="PANTHER" id="PTHR10039">
    <property type="entry name" value="AMELOGENIN"/>
    <property type="match status" value="1"/>
</dbReference>
<evidence type="ECO:0000256" key="5">
    <source>
        <dbReference type="PROSITE-ProRule" id="PRU00023"/>
    </source>
</evidence>
<dbReference type="Proteomes" id="UP000053095">
    <property type="component" value="Unassembled WGS sequence"/>
</dbReference>
<dbReference type="Gene3D" id="1.20.58.2050">
    <property type="match status" value="1"/>
</dbReference>
<dbReference type="PROSITE" id="PS50837">
    <property type="entry name" value="NACHT"/>
    <property type="match status" value="1"/>
</dbReference>
<dbReference type="Pfam" id="PF24883">
    <property type="entry name" value="NPHP3_N"/>
    <property type="match status" value="1"/>
</dbReference>
<protein>
    <recommendedName>
        <fullName evidence="6">NACHT domain-containing protein</fullName>
    </recommendedName>
</protein>
<name>A0A6V8HII0_TALPI</name>
<evidence type="ECO:0000256" key="1">
    <source>
        <dbReference type="ARBA" id="ARBA00004123"/>
    </source>
</evidence>
<sequence length="1126" mass="125661">MDSRVNTFGNLGGRVGMQVGNFRNDGSITFNITESNQSDNLHAADEKKRCLRTLLFDNYDTRKQDISKASSKTCDWLFDTPEFKQWRDRSHVTKDNGVFWLKGKPGSGKSTMMRHISDQLQESDDALLVEHFFNARGSGLEKTFLGLLQSLIYQLLSEVPEFYNAFVLIYRRKDMFPGQWNWRQSELKDFLQSQLKRTKLKLIILVDALDECSLNEIASVVTFLESLSLDAVDAGTNLRICLSSRPYPNVSMAKNLEFTLDGNAEHNEDIEKYVRVKLKTKNPGITTGILQKANGVFLWVVLVVEILNKAVDDGRPEEMQKTLVDIPSDLDNFFERVIFDNSEKNPETLLMFQLVLFSERTLSPEELVFAVIAKRQEGYLKPRSQYEMTNDLLRARIVNSSKGLIEVSAEKMRTQFIHQTVTDFFLRNRRLERLYPTLEPDAIAASHDRIRACCLDYIEKCPINSQPHNGHSADKLRMEYPFLDYSALHLLDHAEAALQGHHLGIENGRWPLSSDPWFQTWKRIIFAIGLNWYLHEDLKVGLVSILVLREYHKLLAVILKCGNVDVNTQGGLFNNALQLAVVKRDDAATRMLLERGASVHLNGGYYGTVLQVASARGYRGLVSTIIEKGADLNVSGGIYGTALQAAAARGNLQIMKLLLERGANVNVYGGIFGSALQGAAHNGNLEGVKLLLKQGALVNSESGSYGSALHAAMESQKVEIFQRLLRARADVNSHGGLYGSWLDVDSMLDYPITTHYKLVSTSLALKGTSFSLENGPAIVWAARNLEYGEVNLLLEKGADVNAASGPWESEVLLVPHIYQRDGASLNYELGMTALIWAARNGKRDMIELLLEYGADLEARSSSGQTALLAGSEAGQEGIVRLLIQRGANLFARDSFGESALYKAAANGHVDVMRLLLNHKGFHETHNWSNPHMISRKAIDTIIVNGGFSSVWSDDRENDVIRSVDMNHSIKLPGLGFLDGNPGENIKTGTQVDLPLWLGEMLSIGARLGTSRLVTLDLPSALSERVLNALKADPRTVDLRSLAPHFYSLGIRVLELFEEDNMADILSDTFRRRASEIADHAHNSRGALGEGVEFLRGLDETERQLFRIAHDSAKEIRIWAGEAKKSK</sequence>
<dbReference type="PROSITE" id="PS50088">
    <property type="entry name" value="ANK_REPEAT"/>
    <property type="match status" value="5"/>
</dbReference>
<keyword evidence="2" id="KW-0235">DNA replication</keyword>
<dbReference type="PROSITE" id="PS50297">
    <property type="entry name" value="ANK_REP_REGION"/>
    <property type="match status" value="4"/>
</dbReference>
<evidence type="ECO:0000259" key="6">
    <source>
        <dbReference type="PROSITE" id="PS50837"/>
    </source>
</evidence>
<keyword evidence="3" id="KW-0677">Repeat</keyword>
<dbReference type="SMART" id="SM00248">
    <property type="entry name" value="ANK"/>
    <property type="match status" value="9"/>
</dbReference>
<dbReference type="GO" id="GO:0005634">
    <property type="term" value="C:nucleus"/>
    <property type="evidence" value="ECO:0007669"/>
    <property type="project" value="UniProtKB-SubCell"/>
</dbReference>
<gene>
    <name evidence="7" type="ORF">TCE0_042f14899</name>
</gene>
<feature type="repeat" description="ANK" evidence="5">
    <location>
        <begin position="674"/>
        <end position="703"/>
    </location>
</feature>
<evidence type="ECO:0000256" key="4">
    <source>
        <dbReference type="ARBA" id="ARBA00023242"/>
    </source>
</evidence>
<dbReference type="Pfam" id="PF00023">
    <property type="entry name" value="Ank"/>
    <property type="match status" value="1"/>
</dbReference>
<dbReference type="InterPro" id="IPR002110">
    <property type="entry name" value="Ankyrin_rpt"/>
</dbReference>
<evidence type="ECO:0000256" key="2">
    <source>
        <dbReference type="ARBA" id="ARBA00022705"/>
    </source>
</evidence>
<dbReference type="Pfam" id="PF05916">
    <property type="entry name" value="Sld5"/>
    <property type="match status" value="1"/>
</dbReference>
<feature type="repeat" description="ANK" evidence="5">
    <location>
        <begin position="895"/>
        <end position="918"/>
    </location>
</feature>
<comment type="subcellular location">
    <subcellularLocation>
        <location evidence="1">Nucleus</location>
    </subcellularLocation>
</comment>
<feature type="domain" description="NACHT" evidence="6">
    <location>
        <begin position="97"/>
        <end position="246"/>
    </location>
</feature>
<dbReference type="InterPro" id="IPR055221">
    <property type="entry name" value="PSF3_N"/>
</dbReference>
<dbReference type="InterPro" id="IPR036770">
    <property type="entry name" value="Ankyrin_rpt-contain_sf"/>
</dbReference>
<evidence type="ECO:0000313" key="8">
    <source>
        <dbReference type="Proteomes" id="UP000053095"/>
    </source>
</evidence>
<proteinExistence type="predicted"/>
<dbReference type="InterPro" id="IPR021151">
    <property type="entry name" value="GINS_A"/>
</dbReference>